<reference evidence="1" key="1">
    <citation type="submission" date="2019-03" db="EMBL/GenBank/DDBJ databases">
        <authorList>
            <person name="Mank J."/>
            <person name="Almeida P."/>
        </authorList>
    </citation>
    <scope>NUCLEOTIDE SEQUENCE</scope>
    <source>
        <strain evidence="1">78183</strain>
    </source>
</reference>
<organism evidence="1">
    <name type="scientific">Salix viminalis</name>
    <name type="common">Common osier</name>
    <name type="synonym">Basket willow</name>
    <dbReference type="NCBI Taxonomy" id="40686"/>
    <lineage>
        <taxon>Eukaryota</taxon>
        <taxon>Viridiplantae</taxon>
        <taxon>Streptophyta</taxon>
        <taxon>Embryophyta</taxon>
        <taxon>Tracheophyta</taxon>
        <taxon>Spermatophyta</taxon>
        <taxon>Magnoliopsida</taxon>
        <taxon>eudicotyledons</taxon>
        <taxon>Gunneridae</taxon>
        <taxon>Pentapetalae</taxon>
        <taxon>rosids</taxon>
        <taxon>fabids</taxon>
        <taxon>Malpighiales</taxon>
        <taxon>Salicaceae</taxon>
        <taxon>Saliceae</taxon>
        <taxon>Salix</taxon>
    </lineage>
</organism>
<gene>
    <name evidence="1" type="ORF">SVIM_LOCUS498265</name>
</gene>
<sequence length="21" mass="2533">MLNLEDLKYSLCIFVFIIMNL</sequence>
<dbReference type="EMBL" id="CAADRP010002263">
    <property type="protein sequence ID" value="VFU64972.1"/>
    <property type="molecule type" value="Genomic_DNA"/>
</dbReference>
<protein>
    <submittedName>
        <fullName evidence="1">Uncharacterized protein</fullName>
    </submittedName>
</protein>
<name>A0A6N2NCU0_SALVM</name>
<proteinExistence type="predicted"/>
<accession>A0A6N2NCU0</accession>
<evidence type="ECO:0000313" key="1">
    <source>
        <dbReference type="EMBL" id="VFU64972.1"/>
    </source>
</evidence>
<dbReference type="AlphaFoldDB" id="A0A6N2NCU0"/>